<accession>A0A1M5EW64</accession>
<keyword evidence="3" id="KW-1185">Reference proteome</keyword>
<evidence type="ECO:0000256" key="1">
    <source>
        <dbReference type="SAM" id="SignalP"/>
    </source>
</evidence>
<dbReference type="NCBIfam" id="TIGR04183">
    <property type="entry name" value="Por_Secre_tail"/>
    <property type="match status" value="1"/>
</dbReference>
<feature type="signal peptide" evidence="1">
    <location>
        <begin position="1"/>
        <end position="22"/>
    </location>
</feature>
<dbReference type="InterPro" id="IPR013783">
    <property type="entry name" value="Ig-like_fold"/>
</dbReference>
<dbReference type="EMBL" id="FQUU01000020">
    <property type="protein sequence ID" value="SHF83447.1"/>
    <property type="molecule type" value="Genomic_DNA"/>
</dbReference>
<name>A0A1M5EW64_9BACT</name>
<gene>
    <name evidence="2" type="ORF">SAMN02745131_03648</name>
</gene>
<reference evidence="2 3" key="1">
    <citation type="submission" date="2016-11" db="EMBL/GenBank/DDBJ databases">
        <authorList>
            <person name="Jaros S."/>
            <person name="Januszkiewicz K."/>
            <person name="Wedrychowicz H."/>
        </authorList>
    </citation>
    <scope>NUCLEOTIDE SEQUENCE [LARGE SCALE GENOMIC DNA]</scope>
    <source>
        <strain evidence="2 3">DSM 18119</strain>
    </source>
</reference>
<evidence type="ECO:0000313" key="2">
    <source>
        <dbReference type="EMBL" id="SHF83447.1"/>
    </source>
</evidence>
<evidence type="ECO:0000313" key="3">
    <source>
        <dbReference type="Proteomes" id="UP000184048"/>
    </source>
</evidence>
<protein>
    <submittedName>
        <fullName evidence="2">Por secretion system C-terminal sorting domain-containing protein</fullName>
    </submittedName>
</protein>
<organism evidence="2 3">
    <name type="scientific">Flavisolibacter ginsengisoli DSM 18119</name>
    <dbReference type="NCBI Taxonomy" id="1121884"/>
    <lineage>
        <taxon>Bacteria</taxon>
        <taxon>Pseudomonadati</taxon>
        <taxon>Bacteroidota</taxon>
        <taxon>Chitinophagia</taxon>
        <taxon>Chitinophagales</taxon>
        <taxon>Chitinophagaceae</taxon>
        <taxon>Flavisolibacter</taxon>
    </lineage>
</organism>
<dbReference type="STRING" id="1121884.SAMN02745131_03648"/>
<keyword evidence="1" id="KW-0732">Signal</keyword>
<proteinExistence type="predicted"/>
<dbReference type="RefSeq" id="WP_072836773.1">
    <property type="nucleotide sequence ID" value="NZ_FQUU01000020.1"/>
</dbReference>
<dbReference type="Proteomes" id="UP000184048">
    <property type="component" value="Unassembled WGS sequence"/>
</dbReference>
<sequence>MRRIFTYSLALACSFVTVKSYSQVSLAPLSNTACNSINFNGAEGANFNDGSTTSLSGFSGTGWTKVIQGSQQYISIPSAAENTSYHLTTPTYTTLAPTVNLRFTIGGSSKVTSYTVNVQTSANGIVPIGTVSSGSQGVSGVQCLQVNNLFFNPSSTPFRFVIVFTTDPGTSGRGSLTFDDFQITRVIANATPLPVHFARVDVKAVNAGVGLTWNIDMQENVKGYEIQRSGDGRGFTTIGFVEASLSSSYSYVDNKPLATGFYRIKSVDNDGKYMYSIVVVFKGGQFAVPMKAYMSSKNTMTVQHNEAVNGSLLSISSADGRLVKSMVPNSGSQQTLVDLSTAKPGLYLVRFENGTGGAETLKVIKQ</sequence>
<dbReference type="OrthoDB" id="630440at2"/>
<dbReference type="Gene3D" id="2.60.40.10">
    <property type="entry name" value="Immunoglobulins"/>
    <property type="match status" value="1"/>
</dbReference>
<dbReference type="AlphaFoldDB" id="A0A1M5EW64"/>
<dbReference type="InterPro" id="IPR026444">
    <property type="entry name" value="Secre_tail"/>
</dbReference>
<feature type="chain" id="PRO_5012522227" evidence="1">
    <location>
        <begin position="23"/>
        <end position="366"/>
    </location>
</feature>